<dbReference type="RefSeq" id="WP_344811464.1">
    <property type="nucleotide sequence ID" value="NZ_BAAAYX010000003.1"/>
</dbReference>
<dbReference type="InterPro" id="IPR024072">
    <property type="entry name" value="DHFR-like_dom_sf"/>
</dbReference>
<protein>
    <submittedName>
        <fullName evidence="2">Dihydrofolate reductase family protein</fullName>
    </submittedName>
</protein>
<dbReference type="EMBL" id="BAAAYX010000003">
    <property type="protein sequence ID" value="GAA3697958.1"/>
    <property type="molecule type" value="Genomic_DNA"/>
</dbReference>
<reference evidence="3" key="1">
    <citation type="journal article" date="2019" name="Int. J. Syst. Evol. Microbiol.">
        <title>The Global Catalogue of Microorganisms (GCM) 10K type strain sequencing project: providing services to taxonomists for standard genome sequencing and annotation.</title>
        <authorList>
            <consortium name="The Broad Institute Genomics Platform"/>
            <consortium name="The Broad Institute Genome Sequencing Center for Infectious Disease"/>
            <person name="Wu L."/>
            <person name="Ma J."/>
        </authorList>
    </citation>
    <scope>NUCLEOTIDE SEQUENCE [LARGE SCALE GENOMIC DNA]</scope>
    <source>
        <strain evidence="3">JCM 16548</strain>
    </source>
</reference>
<evidence type="ECO:0000313" key="3">
    <source>
        <dbReference type="Proteomes" id="UP001500051"/>
    </source>
</evidence>
<evidence type="ECO:0000313" key="2">
    <source>
        <dbReference type="EMBL" id="GAA3697958.1"/>
    </source>
</evidence>
<dbReference type="InterPro" id="IPR050765">
    <property type="entry name" value="Riboflavin_Biosynth_HTPR"/>
</dbReference>
<accession>A0ABP7CXW4</accession>
<dbReference type="PANTHER" id="PTHR38011:SF11">
    <property type="entry name" value="2,5-DIAMINO-6-RIBOSYLAMINO-4(3H)-PYRIMIDINONE 5'-PHOSPHATE REDUCTASE"/>
    <property type="match status" value="1"/>
</dbReference>
<comment type="caution">
    <text evidence="2">The sequence shown here is derived from an EMBL/GenBank/DDBJ whole genome shotgun (WGS) entry which is preliminary data.</text>
</comment>
<organism evidence="2 3">
    <name type="scientific">Microlunatus aurantiacus</name>
    <dbReference type="NCBI Taxonomy" id="446786"/>
    <lineage>
        <taxon>Bacteria</taxon>
        <taxon>Bacillati</taxon>
        <taxon>Actinomycetota</taxon>
        <taxon>Actinomycetes</taxon>
        <taxon>Propionibacteriales</taxon>
        <taxon>Propionibacteriaceae</taxon>
        <taxon>Microlunatus</taxon>
    </lineage>
</organism>
<sequence length="190" mass="20275">MRRLTYLIGVTVDGFIAGPGDQIDFFPTPAPYLEHLATEYPETMPTHVRGALGIADAPNRRWDTVIMGRGTYEPALALGITSPYAHLRQLVVSTTLGTDDPAVEVVAADPVARVRELKAEPGLDLYLAGGAALAGALVDEIDELVIKLYPVLAGSGVHVVAGAGFAPRALERVAARSFDSGHMITEYRRP</sequence>
<dbReference type="PANTHER" id="PTHR38011">
    <property type="entry name" value="DIHYDROFOLATE REDUCTASE FAMILY PROTEIN (AFU_ORTHOLOGUE AFUA_8G06820)"/>
    <property type="match status" value="1"/>
</dbReference>
<evidence type="ECO:0000259" key="1">
    <source>
        <dbReference type="Pfam" id="PF01872"/>
    </source>
</evidence>
<dbReference type="InterPro" id="IPR002734">
    <property type="entry name" value="RibDG_C"/>
</dbReference>
<name>A0ABP7CXW4_9ACTN</name>
<keyword evidence="3" id="KW-1185">Reference proteome</keyword>
<dbReference type="SUPFAM" id="SSF53597">
    <property type="entry name" value="Dihydrofolate reductase-like"/>
    <property type="match status" value="1"/>
</dbReference>
<gene>
    <name evidence="2" type="ORF">GCM10022204_12700</name>
</gene>
<dbReference type="Pfam" id="PF01872">
    <property type="entry name" value="RibD_C"/>
    <property type="match status" value="1"/>
</dbReference>
<dbReference type="Proteomes" id="UP001500051">
    <property type="component" value="Unassembled WGS sequence"/>
</dbReference>
<dbReference type="Gene3D" id="3.40.430.10">
    <property type="entry name" value="Dihydrofolate Reductase, subunit A"/>
    <property type="match status" value="1"/>
</dbReference>
<proteinExistence type="predicted"/>
<feature type="domain" description="Bacterial bifunctional deaminase-reductase C-terminal" evidence="1">
    <location>
        <begin position="8"/>
        <end position="181"/>
    </location>
</feature>